<organism evidence="1">
    <name type="scientific">Arundo donax</name>
    <name type="common">Giant reed</name>
    <name type="synonym">Donax arundinaceus</name>
    <dbReference type="NCBI Taxonomy" id="35708"/>
    <lineage>
        <taxon>Eukaryota</taxon>
        <taxon>Viridiplantae</taxon>
        <taxon>Streptophyta</taxon>
        <taxon>Embryophyta</taxon>
        <taxon>Tracheophyta</taxon>
        <taxon>Spermatophyta</taxon>
        <taxon>Magnoliopsida</taxon>
        <taxon>Liliopsida</taxon>
        <taxon>Poales</taxon>
        <taxon>Poaceae</taxon>
        <taxon>PACMAD clade</taxon>
        <taxon>Arundinoideae</taxon>
        <taxon>Arundineae</taxon>
        <taxon>Arundo</taxon>
    </lineage>
</organism>
<protein>
    <submittedName>
        <fullName evidence="1">Uncharacterized protein</fullName>
    </submittedName>
</protein>
<dbReference type="EMBL" id="GBRH01240768">
    <property type="protein sequence ID" value="JAD57127.1"/>
    <property type="molecule type" value="Transcribed_RNA"/>
</dbReference>
<evidence type="ECO:0000313" key="1">
    <source>
        <dbReference type="EMBL" id="JAD57127.1"/>
    </source>
</evidence>
<name>A0A0A9BCX8_ARUDO</name>
<dbReference type="AlphaFoldDB" id="A0A0A9BCX8"/>
<reference evidence="1" key="2">
    <citation type="journal article" date="2015" name="Data Brief">
        <title>Shoot transcriptome of the giant reed, Arundo donax.</title>
        <authorList>
            <person name="Barrero R.A."/>
            <person name="Guerrero F.D."/>
            <person name="Moolhuijzen P."/>
            <person name="Goolsby J.A."/>
            <person name="Tidwell J."/>
            <person name="Bellgard S.E."/>
            <person name="Bellgard M.I."/>
        </authorList>
    </citation>
    <scope>NUCLEOTIDE SEQUENCE</scope>
    <source>
        <tissue evidence="1">Shoot tissue taken approximately 20 cm above the soil surface</tissue>
    </source>
</reference>
<sequence>MHNPYTIQFSGTYMIVA</sequence>
<accession>A0A0A9BCX8</accession>
<reference evidence="1" key="1">
    <citation type="submission" date="2014-09" db="EMBL/GenBank/DDBJ databases">
        <authorList>
            <person name="Magalhaes I.L.F."/>
            <person name="Oliveira U."/>
            <person name="Santos F.R."/>
            <person name="Vidigal T.H.D.A."/>
            <person name="Brescovit A.D."/>
            <person name="Santos A.J."/>
        </authorList>
    </citation>
    <scope>NUCLEOTIDE SEQUENCE</scope>
    <source>
        <tissue evidence="1">Shoot tissue taken approximately 20 cm above the soil surface</tissue>
    </source>
</reference>
<proteinExistence type="predicted"/>